<evidence type="ECO:0000313" key="10">
    <source>
        <dbReference type="Proteomes" id="UP000823405"/>
    </source>
</evidence>
<reference evidence="9" key="1">
    <citation type="journal article" date="2020" name="Fungal Divers.">
        <title>Resolving the Mortierellaceae phylogeny through synthesis of multi-gene phylogenetics and phylogenomics.</title>
        <authorList>
            <person name="Vandepol N."/>
            <person name="Liber J."/>
            <person name="Desiro A."/>
            <person name="Na H."/>
            <person name="Kennedy M."/>
            <person name="Barry K."/>
            <person name="Grigoriev I.V."/>
            <person name="Miller A.N."/>
            <person name="O'Donnell K."/>
            <person name="Stajich J.E."/>
            <person name="Bonito G."/>
        </authorList>
    </citation>
    <scope>NUCLEOTIDE SEQUENCE</scope>
    <source>
        <strain evidence="9">NVP60</strain>
    </source>
</reference>
<dbReference type="PROSITE" id="PS50114">
    <property type="entry name" value="GATA_ZN_FINGER_2"/>
    <property type="match status" value="2"/>
</dbReference>
<dbReference type="SMART" id="SM00401">
    <property type="entry name" value="ZnF_GATA"/>
    <property type="match status" value="2"/>
</dbReference>
<evidence type="ECO:0000256" key="6">
    <source>
        <dbReference type="PROSITE-ProRule" id="PRU00094"/>
    </source>
</evidence>
<feature type="region of interest" description="Disordered" evidence="7">
    <location>
        <begin position="328"/>
        <end position="352"/>
    </location>
</feature>
<evidence type="ECO:0000259" key="8">
    <source>
        <dbReference type="PROSITE" id="PS50114"/>
    </source>
</evidence>
<evidence type="ECO:0000256" key="4">
    <source>
        <dbReference type="ARBA" id="ARBA00022833"/>
    </source>
</evidence>
<dbReference type="CDD" id="cd00202">
    <property type="entry name" value="ZnF_GATA"/>
    <property type="match status" value="2"/>
</dbReference>
<keyword evidence="5" id="KW-0539">Nucleus</keyword>
<evidence type="ECO:0000256" key="7">
    <source>
        <dbReference type="SAM" id="MobiDB-lite"/>
    </source>
</evidence>
<feature type="non-terminal residue" evidence="9">
    <location>
        <position position="1"/>
    </location>
</feature>
<keyword evidence="2" id="KW-0479">Metal-binding</keyword>
<feature type="domain" description="GATA-type" evidence="8">
    <location>
        <begin position="27"/>
        <end position="80"/>
    </location>
</feature>
<dbReference type="PANTHER" id="PTHR10071">
    <property type="entry name" value="TRANSCRIPTION FACTOR GATA FAMILY MEMBER"/>
    <property type="match status" value="1"/>
</dbReference>
<dbReference type="GO" id="GO:0000122">
    <property type="term" value="P:negative regulation of transcription by RNA polymerase II"/>
    <property type="evidence" value="ECO:0007669"/>
    <property type="project" value="TreeGrafter"/>
</dbReference>
<evidence type="ECO:0000256" key="5">
    <source>
        <dbReference type="ARBA" id="ARBA00023242"/>
    </source>
</evidence>
<dbReference type="GO" id="GO:0000981">
    <property type="term" value="F:DNA-binding transcription factor activity, RNA polymerase II-specific"/>
    <property type="evidence" value="ECO:0007669"/>
    <property type="project" value="TreeGrafter"/>
</dbReference>
<evidence type="ECO:0000256" key="3">
    <source>
        <dbReference type="ARBA" id="ARBA00022771"/>
    </source>
</evidence>
<comment type="caution">
    <text evidence="9">The sequence shown here is derived from an EMBL/GenBank/DDBJ whole genome shotgun (WGS) entry which is preliminary data.</text>
</comment>
<feature type="compositionally biased region" description="Polar residues" evidence="7">
    <location>
        <begin position="107"/>
        <end position="126"/>
    </location>
</feature>
<dbReference type="PANTHER" id="PTHR10071:SF281">
    <property type="entry name" value="BOX A-BINDING FACTOR-RELATED"/>
    <property type="match status" value="1"/>
</dbReference>
<dbReference type="EMBL" id="JAAAIN010002292">
    <property type="protein sequence ID" value="KAG0294796.1"/>
    <property type="molecule type" value="Genomic_DNA"/>
</dbReference>
<evidence type="ECO:0000256" key="1">
    <source>
        <dbReference type="ARBA" id="ARBA00004123"/>
    </source>
</evidence>
<feature type="region of interest" description="Disordered" evidence="7">
    <location>
        <begin position="102"/>
        <end position="179"/>
    </location>
</feature>
<dbReference type="InterPro" id="IPR013088">
    <property type="entry name" value="Znf_NHR/GATA"/>
</dbReference>
<dbReference type="GO" id="GO:0005634">
    <property type="term" value="C:nucleus"/>
    <property type="evidence" value="ECO:0007669"/>
    <property type="project" value="UniProtKB-SubCell"/>
</dbReference>
<protein>
    <submittedName>
        <fullName evidence="9">Electron transfer flavoprotein subunit</fullName>
    </submittedName>
</protein>
<feature type="region of interest" description="Disordered" evidence="7">
    <location>
        <begin position="69"/>
        <end position="88"/>
    </location>
</feature>
<evidence type="ECO:0000256" key="2">
    <source>
        <dbReference type="ARBA" id="ARBA00022723"/>
    </source>
</evidence>
<feature type="compositionally biased region" description="Low complexity" evidence="7">
    <location>
        <begin position="280"/>
        <end position="290"/>
    </location>
</feature>
<feature type="domain" description="GATA-type" evidence="8">
    <location>
        <begin position="180"/>
        <end position="227"/>
    </location>
</feature>
<dbReference type="GO" id="GO:0008270">
    <property type="term" value="F:zinc ion binding"/>
    <property type="evidence" value="ECO:0007669"/>
    <property type="project" value="UniProtKB-KW"/>
</dbReference>
<keyword evidence="4" id="KW-0862">Zinc</keyword>
<proteinExistence type="predicted"/>
<dbReference type="InterPro" id="IPR000679">
    <property type="entry name" value="Znf_GATA"/>
</dbReference>
<dbReference type="InterPro" id="IPR039355">
    <property type="entry name" value="Transcription_factor_GATA"/>
</dbReference>
<dbReference type="AlphaFoldDB" id="A0A9P6QTI5"/>
<keyword evidence="10" id="KW-1185">Reference proteome</keyword>
<feature type="region of interest" description="Disordered" evidence="7">
    <location>
        <begin position="271"/>
        <end position="290"/>
    </location>
</feature>
<dbReference type="PROSITE" id="PS00344">
    <property type="entry name" value="GATA_ZN_FINGER_1"/>
    <property type="match status" value="2"/>
</dbReference>
<dbReference type="FunFam" id="3.30.50.10:FF:000007">
    <property type="entry name" value="Nitrogen regulatory AreA, N-terminal"/>
    <property type="match status" value="1"/>
</dbReference>
<organism evidence="9 10">
    <name type="scientific">Linnemannia gamsii</name>
    <dbReference type="NCBI Taxonomy" id="64522"/>
    <lineage>
        <taxon>Eukaryota</taxon>
        <taxon>Fungi</taxon>
        <taxon>Fungi incertae sedis</taxon>
        <taxon>Mucoromycota</taxon>
        <taxon>Mortierellomycotina</taxon>
        <taxon>Mortierellomycetes</taxon>
        <taxon>Mortierellales</taxon>
        <taxon>Mortierellaceae</taxon>
        <taxon>Linnemannia</taxon>
    </lineage>
</organism>
<dbReference type="GO" id="GO:0045944">
    <property type="term" value="P:positive regulation of transcription by RNA polymerase II"/>
    <property type="evidence" value="ECO:0007669"/>
    <property type="project" value="TreeGrafter"/>
</dbReference>
<accession>A0A9P6QTI5</accession>
<feature type="compositionally biased region" description="Low complexity" evidence="7">
    <location>
        <begin position="328"/>
        <end position="341"/>
    </location>
</feature>
<feature type="compositionally biased region" description="Low complexity" evidence="7">
    <location>
        <begin position="132"/>
        <end position="171"/>
    </location>
</feature>
<keyword evidence="3 6" id="KW-0863">Zinc-finger</keyword>
<feature type="compositionally biased region" description="Gly residues" evidence="7">
    <location>
        <begin position="78"/>
        <end position="88"/>
    </location>
</feature>
<gene>
    <name evidence="9" type="primary">CIR1_2</name>
    <name evidence="9" type="ORF">BGZ97_004984</name>
</gene>
<dbReference type="PRINTS" id="PR00619">
    <property type="entry name" value="GATAZNFINGER"/>
</dbReference>
<name>A0A9P6QTI5_9FUNG</name>
<dbReference type="GO" id="GO:0000978">
    <property type="term" value="F:RNA polymerase II cis-regulatory region sequence-specific DNA binding"/>
    <property type="evidence" value="ECO:0007669"/>
    <property type="project" value="TreeGrafter"/>
</dbReference>
<dbReference type="SUPFAM" id="SSF57716">
    <property type="entry name" value="Glucocorticoid receptor-like (DNA-binding domain)"/>
    <property type="match status" value="2"/>
</dbReference>
<dbReference type="Pfam" id="PF00320">
    <property type="entry name" value="GATA"/>
    <property type="match status" value="2"/>
</dbReference>
<dbReference type="Gene3D" id="3.30.50.10">
    <property type="entry name" value="Erythroid Transcription Factor GATA-1, subunit A"/>
    <property type="match status" value="2"/>
</dbReference>
<dbReference type="Proteomes" id="UP000823405">
    <property type="component" value="Unassembled WGS sequence"/>
</dbReference>
<comment type="subcellular location">
    <subcellularLocation>
        <location evidence="1">Nucleus</location>
    </subcellularLocation>
</comment>
<evidence type="ECO:0000313" key="9">
    <source>
        <dbReference type="EMBL" id="KAG0294796.1"/>
    </source>
</evidence>
<dbReference type="OrthoDB" id="515401at2759"/>
<sequence>QTAVGFKSIKVTKPARKPSKAAIKAAAGLGIRCQNCGVTVTPLWRRSADNEPLCNACGLYHKLHAMHRPKHLQQQGQQGTGTGIRGGGATLGLKDLKLSSEPFERSGSVSSEGSANLHDSSISSPTDGPIVSSPGSSSTSSSDTTASSAASRSSSRPIPLPASATSITSTAGGTNVQPMCTNCRTTLTPLWRKDDAGEILCNACGLYYKLHHIHRPISLKRNVIRRRSRYEGATPTTASTSATSAGAGLKAVGPVGHHLVQGLAHQQHMLQHHQHHQHHQQQQQQQQFQQYQAQMMAFGHGHGHGHGHGQDVHMSMALSMPLQHLTLQPQPQHPQQQQQQQGSPFGMAEYAN</sequence>